<accession>Q2J4G5</accession>
<keyword evidence="5" id="KW-1185">Reference proteome</keyword>
<dbReference type="KEGG" id="fra:Francci3_4481"/>
<name>Q2J4G5_FRACC</name>
<reference evidence="4 5" key="1">
    <citation type="journal article" date="2007" name="Genome Res.">
        <title>Genome characteristics of facultatively symbiotic Frankia sp. strains reflect host range and host plant biogeography.</title>
        <authorList>
            <person name="Normand P."/>
            <person name="Lapierre P."/>
            <person name="Tisa L.S."/>
            <person name="Gogarten J.P."/>
            <person name="Alloisio N."/>
            <person name="Bagnarol E."/>
            <person name="Bassi C.A."/>
            <person name="Berry A.M."/>
            <person name="Bickhart D.M."/>
            <person name="Choisne N."/>
            <person name="Couloux A."/>
            <person name="Cournoyer B."/>
            <person name="Cruveiller S."/>
            <person name="Daubin V."/>
            <person name="Demange N."/>
            <person name="Francino M.P."/>
            <person name="Goltsman E."/>
            <person name="Huang Y."/>
            <person name="Kopp O.R."/>
            <person name="Labarre L."/>
            <person name="Lapidus A."/>
            <person name="Lavire C."/>
            <person name="Marechal J."/>
            <person name="Martinez M."/>
            <person name="Mastronunzio J.E."/>
            <person name="Mullin B.C."/>
            <person name="Niemann J."/>
            <person name="Pujic P."/>
            <person name="Rawnsley T."/>
            <person name="Rouy Z."/>
            <person name="Schenowitz C."/>
            <person name="Sellstedt A."/>
            <person name="Tavares F."/>
            <person name="Tomkins J.P."/>
            <person name="Vallenet D."/>
            <person name="Valverde C."/>
            <person name="Wall L.G."/>
            <person name="Wang Y."/>
            <person name="Medigue C."/>
            <person name="Benson D.R."/>
        </authorList>
    </citation>
    <scope>NUCLEOTIDE SEQUENCE [LARGE SCALE GENOMIC DNA]</scope>
    <source>
        <strain evidence="5">DSM 45818 / CECT 9043 / CcI3</strain>
    </source>
</reference>
<dbReference type="RefSeq" id="WP_011438835.1">
    <property type="nucleotide sequence ID" value="NC_007777.1"/>
</dbReference>
<feature type="region of interest" description="Disordered" evidence="3">
    <location>
        <begin position="1"/>
        <end position="28"/>
    </location>
</feature>
<dbReference type="Gene3D" id="1.10.287.660">
    <property type="entry name" value="Helix hairpin bin"/>
    <property type="match status" value="1"/>
</dbReference>
<dbReference type="InterPro" id="IPR007774">
    <property type="entry name" value="Put_N_fixation"/>
</dbReference>
<dbReference type="STRING" id="106370.Francci3_4481"/>
<dbReference type="OrthoDB" id="3216579at2"/>
<protein>
    <submittedName>
        <fullName evidence="4">Uncharacterized protein</fullName>
    </submittedName>
</protein>
<organism evidence="4 5">
    <name type="scientific">Frankia casuarinae (strain DSM 45818 / CECT 9043 / HFP020203 / CcI3)</name>
    <dbReference type="NCBI Taxonomy" id="106370"/>
    <lineage>
        <taxon>Bacteria</taxon>
        <taxon>Bacillati</taxon>
        <taxon>Actinomycetota</taxon>
        <taxon>Actinomycetes</taxon>
        <taxon>Frankiales</taxon>
        <taxon>Frankiaceae</taxon>
        <taxon>Frankia</taxon>
    </lineage>
</organism>
<proteinExistence type="inferred from homology"/>
<dbReference type="eggNOG" id="COG5420">
    <property type="taxonomic scope" value="Bacteria"/>
</dbReference>
<evidence type="ECO:0000256" key="1">
    <source>
        <dbReference type="ARBA" id="ARBA00023231"/>
    </source>
</evidence>
<dbReference type="EMBL" id="CP000249">
    <property type="protein sequence ID" value="ABD13827.1"/>
    <property type="molecule type" value="Genomic_DNA"/>
</dbReference>
<gene>
    <name evidence="4" type="ordered locus">Francci3_4481</name>
</gene>
<evidence type="ECO:0000313" key="4">
    <source>
        <dbReference type="EMBL" id="ABD13827.1"/>
    </source>
</evidence>
<dbReference type="Pfam" id="PF05082">
    <property type="entry name" value="Rop-like"/>
    <property type="match status" value="1"/>
</dbReference>
<evidence type="ECO:0000256" key="2">
    <source>
        <dbReference type="ARBA" id="ARBA00044954"/>
    </source>
</evidence>
<sequence>MTPDAQAADTPAADAQAADTPAGGAPADTELRLRKLRSRASQLKLDLHDLAEDLPIGWEGLLDAARRTYDAYAEIALLEGLLKKETSR</sequence>
<comment type="similarity">
    <text evidence="2">Belongs to the UPF0437 family.</text>
</comment>
<dbReference type="InterPro" id="IPR029012">
    <property type="entry name" value="Helix_hairpin_bin_sf"/>
</dbReference>
<evidence type="ECO:0000313" key="5">
    <source>
        <dbReference type="Proteomes" id="UP000001937"/>
    </source>
</evidence>
<dbReference type="HOGENOM" id="CLU_187695_0_1_11"/>
<dbReference type="Proteomes" id="UP000001937">
    <property type="component" value="Chromosome"/>
</dbReference>
<dbReference type="AlphaFoldDB" id="Q2J4G5"/>
<evidence type="ECO:0000256" key="3">
    <source>
        <dbReference type="SAM" id="MobiDB-lite"/>
    </source>
</evidence>
<keyword evidence="1" id="KW-0535">Nitrogen fixation</keyword>